<dbReference type="SUPFAM" id="SSF46689">
    <property type="entry name" value="Homeodomain-like"/>
    <property type="match status" value="1"/>
</dbReference>
<evidence type="ECO:0000256" key="5">
    <source>
        <dbReference type="PROSITE-ProRule" id="PRU00335"/>
    </source>
</evidence>
<dbReference type="Gene3D" id="1.10.357.10">
    <property type="entry name" value="Tetracycline Repressor, domain 2"/>
    <property type="match status" value="1"/>
</dbReference>
<dbReference type="PANTHER" id="PTHR30055:SF229">
    <property type="entry name" value="HTH-TYPE TRANSCRIPTIONAL REPRESSOR RV1474C"/>
    <property type="match status" value="1"/>
</dbReference>
<accession>A0ABW1JWG7</accession>
<dbReference type="EMBL" id="JBHSQN010000013">
    <property type="protein sequence ID" value="MFC6013297.1"/>
    <property type="molecule type" value="Genomic_DNA"/>
</dbReference>
<sequence>MPRVSEEHLERRRQQILDAAQLCFARKGFHETSMQDVFAESQMSAGAVYRYFTSKNEIIGALVQRTMGPLRERLAEIIHSEPTPPPAEVVRLLTTEIVKRTGPEGPLRLAPQAWALALVSPEAGTAVRTGIASMRELWREYGVALRELGWLPADADVEVFAKTIIGLLPGFILQHLLLEDVTPADFASGVAMLFPVTPPAAVVGER</sequence>
<dbReference type="RefSeq" id="WP_378608159.1">
    <property type="nucleotide sequence ID" value="NZ_JBHSQN010000013.1"/>
</dbReference>
<organism evidence="7 8">
    <name type="scientific">Nocardia lasii</name>
    <dbReference type="NCBI Taxonomy" id="1616107"/>
    <lineage>
        <taxon>Bacteria</taxon>
        <taxon>Bacillati</taxon>
        <taxon>Actinomycetota</taxon>
        <taxon>Actinomycetes</taxon>
        <taxon>Mycobacteriales</taxon>
        <taxon>Nocardiaceae</taxon>
        <taxon>Nocardia</taxon>
    </lineage>
</organism>
<keyword evidence="4" id="KW-0804">Transcription</keyword>
<comment type="caution">
    <text evidence="7">The sequence shown here is derived from an EMBL/GenBank/DDBJ whole genome shotgun (WGS) entry which is preliminary data.</text>
</comment>
<gene>
    <name evidence="7" type="ORF">ACFP3H_19755</name>
</gene>
<evidence type="ECO:0000256" key="4">
    <source>
        <dbReference type="ARBA" id="ARBA00023163"/>
    </source>
</evidence>
<name>A0ABW1JWG7_9NOCA</name>
<evidence type="ECO:0000256" key="1">
    <source>
        <dbReference type="ARBA" id="ARBA00022491"/>
    </source>
</evidence>
<dbReference type="PRINTS" id="PR00455">
    <property type="entry name" value="HTHTETR"/>
</dbReference>
<keyword evidence="3 5" id="KW-0238">DNA-binding</keyword>
<keyword evidence="1" id="KW-0678">Repressor</keyword>
<dbReference type="Proteomes" id="UP001596223">
    <property type="component" value="Unassembled WGS sequence"/>
</dbReference>
<evidence type="ECO:0000313" key="8">
    <source>
        <dbReference type="Proteomes" id="UP001596223"/>
    </source>
</evidence>
<keyword evidence="2" id="KW-0805">Transcription regulation</keyword>
<feature type="DNA-binding region" description="H-T-H motif" evidence="5">
    <location>
        <begin position="33"/>
        <end position="52"/>
    </location>
</feature>
<evidence type="ECO:0000256" key="3">
    <source>
        <dbReference type="ARBA" id="ARBA00023125"/>
    </source>
</evidence>
<feature type="domain" description="HTH tetR-type" evidence="6">
    <location>
        <begin position="10"/>
        <end position="70"/>
    </location>
</feature>
<evidence type="ECO:0000313" key="7">
    <source>
        <dbReference type="EMBL" id="MFC6013297.1"/>
    </source>
</evidence>
<dbReference type="PROSITE" id="PS50977">
    <property type="entry name" value="HTH_TETR_2"/>
    <property type="match status" value="1"/>
</dbReference>
<keyword evidence="8" id="KW-1185">Reference proteome</keyword>
<dbReference type="InterPro" id="IPR001647">
    <property type="entry name" value="HTH_TetR"/>
</dbReference>
<evidence type="ECO:0000256" key="2">
    <source>
        <dbReference type="ARBA" id="ARBA00023015"/>
    </source>
</evidence>
<protein>
    <submittedName>
        <fullName evidence="7">TetR/AcrR family transcriptional regulator</fullName>
    </submittedName>
</protein>
<dbReference type="PANTHER" id="PTHR30055">
    <property type="entry name" value="HTH-TYPE TRANSCRIPTIONAL REGULATOR RUTR"/>
    <property type="match status" value="1"/>
</dbReference>
<proteinExistence type="predicted"/>
<dbReference type="InterPro" id="IPR039538">
    <property type="entry name" value="BetI_C"/>
</dbReference>
<dbReference type="InterPro" id="IPR036271">
    <property type="entry name" value="Tet_transcr_reg_TetR-rel_C_sf"/>
</dbReference>
<dbReference type="SUPFAM" id="SSF48498">
    <property type="entry name" value="Tetracyclin repressor-like, C-terminal domain"/>
    <property type="match status" value="1"/>
</dbReference>
<dbReference type="InterPro" id="IPR009057">
    <property type="entry name" value="Homeodomain-like_sf"/>
</dbReference>
<dbReference type="Pfam" id="PF00440">
    <property type="entry name" value="TetR_N"/>
    <property type="match status" value="1"/>
</dbReference>
<dbReference type="Pfam" id="PF13977">
    <property type="entry name" value="TetR_C_6"/>
    <property type="match status" value="1"/>
</dbReference>
<dbReference type="InterPro" id="IPR050109">
    <property type="entry name" value="HTH-type_TetR-like_transc_reg"/>
</dbReference>
<evidence type="ECO:0000259" key="6">
    <source>
        <dbReference type="PROSITE" id="PS50977"/>
    </source>
</evidence>
<reference evidence="8" key="1">
    <citation type="journal article" date="2019" name="Int. J. Syst. Evol. Microbiol.">
        <title>The Global Catalogue of Microorganisms (GCM) 10K type strain sequencing project: providing services to taxonomists for standard genome sequencing and annotation.</title>
        <authorList>
            <consortium name="The Broad Institute Genomics Platform"/>
            <consortium name="The Broad Institute Genome Sequencing Center for Infectious Disease"/>
            <person name="Wu L."/>
            <person name="Ma J."/>
        </authorList>
    </citation>
    <scope>NUCLEOTIDE SEQUENCE [LARGE SCALE GENOMIC DNA]</scope>
    <source>
        <strain evidence="8">CCUG 36956</strain>
    </source>
</reference>